<evidence type="ECO:0000313" key="4">
    <source>
        <dbReference type="EMBL" id="GAX16581.1"/>
    </source>
</evidence>
<comment type="caution">
    <text evidence="4">The sequence shown here is derived from an EMBL/GenBank/DDBJ whole genome shotgun (WGS) entry which is preliminary data.</text>
</comment>
<accession>A0A1Z5JS37</accession>
<evidence type="ECO:0000313" key="5">
    <source>
        <dbReference type="Proteomes" id="UP000198406"/>
    </source>
</evidence>
<dbReference type="GO" id="GO:0003677">
    <property type="term" value="F:DNA binding"/>
    <property type="evidence" value="ECO:0007669"/>
    <property type="project" value="InterPro"/>
</dbReference>
<evidence type="ECO:0000259" key="3">
    <source>
        <dbReference type="PROSITE" id="PS51898"/>
    </source>
</evidence>
<dbReference type="InParanoid" id="A0A1Z5JS37"/>
<sequence length="459" mass="52833">MAHHTRAALAPVLDAAVTAIQSGESQGPSNQTLTSSPPVTEIFAHDMTNSTRRPHMKETVVNPTAKARPSDNYGLRPKDPNYPRLMQDLEAFFKFMMEPSILQQESPIRKATADVYMRHARLFLGWHMEHRGQFGRNSSLFDIIPTKEKESASDVVAFLLWLRKTRSISASYEANLVRGLIKLFKYRFAHESDSTATNQPYDDIPAIRELRKLQRDANRKQSVAGRSSDEAQKWLSWPQFLHVVQRAGEELRNEMKLLDPKAKNTERRKIAILYQKYLILQIFASVPDRQRTIRELELGRTFVKDDECWTIRHGADDYKTGKVYGQRAPLRLHARLTDSIDDFLEHWRPCLQPSTNFLFAQPRTGKPLTQDSLYQIVSRACYRYTGKRTNPHLLRDMVVTHVRESTDASEKELEALALYMGHSIQMQRTSYDRRTLETKVAPAVVLLESVNAQSGIRRQ</sequence>
<dbReference type="InterPro" id="IPR013762">
    <property type="entry name" value="Integrase-like_cat_sf"/>
</dbReference>
<feature type="domain" description="Tyr recombinase" evidence="3">
    <location>
        <begin position="242"/>
        <end position="444"/>
    </location>
</feature>
<organism evidence="4 5">
    <name type="scientific">Fistulifera solaris</name>
    <name type="common">Oleaginous diatom</name>
    <dbReference type="NCBI Taxonomy" id="1519565"/>
    <lineage>
        <taxon>Eukaryota</taxon>
        <taxon>Sar</taxon>
        <taxon>Stramenopiles</taxon>
        <taxon>Ochrophyta</taxon>
        <taxon>Bacillariophyta</taxon>
        <taxon>Bacillariophyceae</taxon>
        <taxon>Bacillariophycidae</taxon>
        <taxon>Naviculales</taxon>
        <taxon>Naviculaceae</taxon>
        <taxon>Fistulifera</taxon>
    </lineage>
</organism>
<keyword evidence="5" id="KW-1185">Reference proteome</keyword>
<dbReference type="GO" id="GO:0015074">
    <property type="term" value="P:DNA integration"/>
    <property type="evidence" value="ECO:0007669"/>
    <property type="project" value="InterPro"/>
</dbReference>
<dbReference type="InterPro" id="IPR011010">
    <property type="entry name" value="DNA_brk_join_enz"/>
</dbReference>
<dbReference type="Gene3D" id="1.10.443.10">
    <property type="entry name" value="Intergrase catalytic core"/>
    <property type="match status" value="1"/>
</dbReference>
<dbReference type="GO" id="GO:0006310">
    <property type="term" value="P:DNA recombination"/>
    <property type="evidence" value="ECO:0007669"/>
    <property type="project" value="UniProtKB-KW"/>
</dbReference>
<dbReference type="SUPFAM" id="SSF56349">
    <property type="entry name" value="DNA breaking-rejoining enzymes"/>
    <property type="match status" value="1"/>
</dbReference>
<proteinExistence type="predicted"/>
<dbReference type="InterPro" id="IPR002104">
    <property type="entry name" value="Integrase_catalytic"/>
</dbReference>
<name>A0A1Z5JS37_FISSO</name>
<evidence type="ECO:0000256" key="2">
    <source>
        <dbReference type="SAM" id="MobiDB-lite"/>
    </source>
</evidence>
<gene>
    <name evidence="4" type="ORF">FisN_7Lh310</name>
</gene>
<keyword evidence="1" id="KW-0233">DNA recombination</keyword>
<dbReference type="Proteomes" id="UP000198406">
    <property type="component" value="Unassembled WGS sequence"/>
</dbReference>
<dbReference type="EMBL" id="BDSP01000107">
    <property type="protein sequence ID" value="GAX16581.1"/>
    <property type="molecule type" value="Genomic_DNA"/>
</dbReference>
<dbReference type="PROSITE" id="PS51898">
    <property type="entry name" value="TYR_RECOMBINASE"/>
    <property type="match status" value="1"/>
</dbReference>
<dbReference type="OrthoDB" id="71417at2759"/>
<protein>
    <recommendedName>
        <fullName evidence="3">Tyr recombinase domain-containing protein</fullName>
    </recommendedName>
</protein>
<evidence type="ECO:0000256" key="1">
    <source>
        <dbReference type="ARBA" id="ARBA00023172"/>
    </source>
</evidence>
<dbReference type="AlphaFoldDB" id="A0A1Z5JS37"/>
<reference evidence="4 5" key="1">
    <citation type="journal article" date="2015" name="Plant Cell">
        <title>Oil accumulation by the oleaginous diatom Fistulifera solaris as revealed by the genome and transcriptome.</title>
        <authorList>
            <person name="Tanaka T."/>
            <person name="Maeda Y."/>
            <person name="Veluchamy A."/>
            <person name="Tanaka M."/>
            <person name="Abida H."/>
            <person name="Marechal E."/>
            <person name="Bowler C."/>
            <person name="Muto M."/>
            <person name="Sunaga Y."/>
            <person name="Tanaka M."/>
            <person name="Yoshino T."/>
            <person name="Taniguchi T."/>
            <person name="Fukuda Y."/>
            <person name="Nemoto M."/>
            <person name="Matsumoto M."/>
            <person name="Wong P.S."/>
            <person name="Aburatani S."/>
            <person name="Fujibuchi W."/>
        </authorList>
    </citation>
    <scope>NUCLEOTIDE SEQUENCE [LARGE SCALE GENOMIC DNA]</scope>
    <source>
        <strain evidence="4 5">JPCC DA0580</strain>
    </source>
</reference>
<feature type="region of interest" description="Disordered" evidence="2">
    <location>
        <begin position="49"/>
        <end position="80"/>
    </location>
</feature>